<proteinExistence type="predicted"/>
<dbReference type="InterPro" id="IPR031807">
    <property type="entry name" value="HicB-like"/>
</dbReference>
<dbReference type="AlphaFoldDB" id="A0A3T0E9E0"/>
<dbReference type="InterPro" id="IPR051404">
    <property type="entry name" value="TA_system_antitoxin"/>
</dbReference>
<protein>
    <submittedName>
        <fullName evidence="1">Uncharacterized protein</fullName>
    </submittedName>
</protein>
<name>A0A3T0E9E0_9PROT</name>
<dbReference type="PANTHER" id="PTHR34504">
    <property type="entry name" value="ANTITOXIN HICB"/>
    <property type="match status" value="1"/>
</dbReference>
<dbReference type="Proteomes" id="UP000286954">
    <property type="component" value="Chromosome"/>
</dbReference>
<evidence type="ECO:0000313" key="2">
    <source>
        <dbReference type="Proteomes" id="UP000286954"/>
    </source>
</evidence>
<dbReference type="InterPro" id="IPR035069">
    <property type="entry name" value="TTHA1013/TTHA0281-like"/>
</dbReference>
<organism evidence="1 2">
    <name type="scientific">Glycocaulis alkaliphilus</name>
    <dbReference type="NCBI Taxonomy" id="1434191"/>
    <lineage>
        <taxon>Bacteria</taxon>
        <taxon>Pseudomonadati</taxon>
        <taxon>Pseudomonadota</taxon>
        <taxon>Alphaproteobacteria</taxon>
        <taxon>Maricaulales</taxon>
        <taxon>Maricaulaceae</taxon>
        <taxon>Glycocaulis</taxon>
    </lineage>
</organism>
<keyword evidence="2" id="KW-1185">Reference proteome</keyword>
<evidence type="ECO:0000313" key="1">
    <source>
        <dbReference type="EMBL" id="AZU03688.1"/>
    </source>
</evidence>
<dbReference type="RefSeq" id="WP_127566093.1">
    <property type="nucleotide sequence ID" value="NZ_BMFB01000005.1"/>
</dbReference>
<dbReference type="KEGG" id="gak:X907_1150"/>
<accession>A0A3T0E9E0</accession>
<dbReference type="Gene3D" id="3.30.160.250">
    <property type="match status" value="1"/>
</dbReference>
<reference evidence="1 2" key="1">
    <citation type="submission" date="2016-12" db="EMBL/GenBank/DDBJ databases">
        <title>The genome of dimorphic prosthecate Glycocaulis alkaliphilus 6b-8t, isolated from crude oil dictates its adaptability in petroleum environments.</title>
        <authorList>
            <person name="Wu X.-L."/>
            <person name="Geng S."/>
        </authorList>
    </citation>
    <scope>NUCLEOTIDE SEQUENCE [LARGE SCALE GENOMIC DNA]</scope>
    <source>
        <strain evidence="1 2">6B-8</strain>
    </source>
</reference>
<sequence length="102" mass="10600">MTLHVYPAILEGDAESGFSVYFPDLNGCVSAGDSASEAALNAQEALALHLEGLMGEGLPVPAPSDLSAIRPEPGAPEAARLLVTAYLPDPSPLHQPQRTHAE</sequence>
<dbReference type="OrthoDB" id="9807959at2"/>
<gene>
    <name evidence="1" type="ORF">X907_1150</name>
</gene>
<dbReference type="EMBL" id="CP018911">
    <property type="protein sequence ID" value="AZU03688.1"/>
    <property type="molecule type" value="Genomic_DNA"/>
</dbReference>
<dbReference type="Pfam" id="PF15919">
    <property type="entry name" value="HicB_lk_antitox"/>
    <property type="match status" value="1"/>
</dbReference>
<dbReference type="PANTHER" id="PTHR34504:SF2">
    <property type="entry name" value="UPF0150 PROTEIN SSL0259"/>
    <property type="match status" value="1"/>
</dbReference>
<dbReference type="SUPFAM" id="SSF143100">
    <property type="entry name" value="TTHA1013/TTHA0281-like"/>
    <property type="match status" value="1"/>
</dbReference>